<keyword evidence="13" id="KW-1133">Transmembrane helix</keyword>
<keyword evidence="15" id="KW-0675">Receptor</keyword>
<dbReference type="STRING" id="246404.A0A507FGX0"/>
<dbReference type="SUPFAM" id="SSF52058">
    <property type="entry name" value="L domain-like"/>
    <property type="match status" value="1"/>
</dbReference>
<protein>
    <recommendedName>
        <fullName evidence="2">non-specific serine/threonine protein kinase</fullName>
        <ecNumber evidence="2">2.7.11.1</ecNumber>
    </recommendedName>
</protein>
<evidence type="ECO:0000259" key="19">
    <source>
        <dbReference type="Pfam" id="PF23598"/>
    </source>
</evidence>
<evidence type="ECO:0000256" key="13">
    <source>
        <dbReference type="ARBA" id="ARBA00022989"/>
    </source>
</evidence>
<evidence type="ECO:0000313" key="21">
    <source>
        <dbReference type="Proteomes" id="UP000320333"/>
    </source>
</evidence>
<feature type="domain" description="Disease resistance R13L4/SHOC-2-like LRR" evidence="19">
    <location>
        <begin position="137"/>
        <end position="315"/>
    </location>
</feature>
<evidence type="ECO:0000256" key="7">
    <source>
        <dbReference type="ARBA" id="ARBA00022692"/>
    </source>
</evidence>
<comment type="caution">
    <text evidence="20">The sequence shown here is derived from an EMBL/GenBank/DDBJ whole genome shotgun (WGS) entry which is preliminary data.</text>
</comment>
<comment type="catalytic activity">
    <reaction evidence="18">
        <text>L-seryl-[protein] + ATP = O-phospho-L-seryl-[protein] + ADP + H(+)</text>
        <dbReference type="Rhea" id="RHEA:17989"/>
        <dbReference type="Rhea" id="RHEA-COMP:9863"/>
        <dbReference type="Rhea" id="RHEA-COMP:11604"/>
        <dbReference type="ChEBI" id="CHEBI:15378"/>
        <dbReference type="ChEBI" id="CHEBI:29999"/>
        <dbReference type="ChEBI" id="CHEBI:30616"/>
        <dbReference type="ChEBI" id="CHEBI:83421"/>
        <dbReference type="ChEBI" id="CHEBI:456216"/>
        <dbReference type="EC" id="2.7.11.1"/>
    </reaction>
</comment>
<dbReference type="GO" id="GO:0005524">
    <property type="term" value="F:ATP binding"/>
    <property type="evidence" value="ECO:0007669"/>
    <property type="project" value="UniProtKB-KW"/>
</dbReference>
<dbReference type="Proteomes" id="UP000320333">
    <property type="component" value="Unassembled WGS sequence"/>
</dbReference>
<dbReference type="InterPro" id="IPR003591">
    <property type="entry name" value="Leu-rich_rpt_typical-subtyp"/>
</dbReference>
<keyword evidence="10" id="KW-0547">Nucleotide-binding</keyword>
<evidence type="ECO:0000256" key="2">
    <source>
        <dbReference type="ARBA" id="ARBA00012513"/>
    </source>
</evidence>
<proteinExistence type="predicted"/>
<evidence type="ECO:0000256" key="18">
    <source>
        <dbReference type="ARBA" id="ARBA00048679"/>
    </source>
</evidence>
<evidence type="ECO:0000313" key="20">
    <source>
        <dbReference type="EMBL" id="TPX74588.1"/>
    </source>
</evidence>
<keyword evidence="12" id="KW-0067">ATP-binding</keyword>
<keyword evidence="6" id="KW-0808">Transferase</keyword>
<comment type="subcellular location">
    <subcellularLocation>
        <location evidence="1">Cell membrane</location>
        <topology evidence="1">Single-pass type I membrane protein</topology>
    </subcellularLocation>
</comment>
<dbReference type="OrthoDB" id="676979at2759"/>
<keyword evidence="3" id="KW-1003">Cell membrane</keyword>
<keyword evidence="21" id="KW-1185">Reference proteome</keyword>
<dbReference type="EC" id="2.7.11.1" evidence="2"/>
<evidence type="ECO:0000256" key="17">
    <source>
        <dbReference type="ARBA" id="ARBA00047899"/>
    </source>
</evidence>
<evidence type="ECO:0000256" key="4">
    <source>
        <dbReference type="ARBA" id="ARBA00022527"/>
    </source>
</evidence>
<evidence type="ECO:0000256" key="1">
    <source>
        <dbReference type="ARBA" id="ARBA00004251"/>
    </source>
</evidence>
<dbReference type="InterPro" id="IPR055414">
    <property type="entry name" value="LRR_R13L4/SHOC2-like"/>
</dbReference>
<dbReference type="InterPro" id="IPR051420">
    <property type="entry name" value="Ser_Thr_Kinases_DiverseReg"/>
</dbReference>
<dbReference type="GO" id="GO:0005886">
    <property type="term" value="C:plasma membrane"/>
    <property type="evidence" value="ECO:0007669"/>
    <property type="project" value="UniProtKB-SubCell"/>
</dbReference>
<evidence type="ECO:0000256" key="12">
    <source>
        <dbReference type="ARBA" id="ARBA00022840"/>
    </source>
</evidence>
<keyword evidence="14" id="KW-0472">Membrane</keyword>
<dbReference type="SMART" id="SM00369">
    <property type="entry name" value="LRR_TYP"/>
    <property type="match status" value="5"/>
</dbReference>
<dbReference type="PANTHER" id="PTHR48005:SF13">
    <property type="entry name" value="SERINE_THREONINE-PROTEIN KINASE DDB_G0278509-RELATED"/>
    <property type="match status" value="1"/>
</dbReference>
<evidence type="ECO:0000256" key="10">
    <source>
        <dbReference type="ARBA" id="ARBA00022741"/>
    </source>
</evidence>
<name>A0A507FGX0_9FUNG</name>
<evidence type="ECO:0000256" key="16">
    <source>
        <dbReference type="ARBA" id="ARBA00023180"/>
    </source>
</evidence>
<gene>
    <name evidence="20" type="ORF">CcCBS67573_g04143</name>
</gene>
<keyword evidence="7" id="KW-0812">Transmembrane</keyword>
<sequence>MHLSLLPTETVQEIFSWTHPEYDLIPCQRLCKTTRRQLSNKQFLRTNFRRYLSDLMNAAALQEGLIDTHAATAAAAAGSKPVAQLLQELEHRLFKWPALYQQCYFETTLEGKTELVVAIRGYKNGKIPSNINCIGPQLQVLNLSNCSLLGEIPASIGFLTGLQVLNLSQNLLEGTIPASIGNLNLLTHLNLSRNRLTGCLPELIGNLTSLVSINASNNKLHGPIPNNLFKNCNRLETIHLEVNLLDGSIPDDLIHLTNLKTLDLRLNHLTGTLPAQAFTQLHSLESLDASFNKLHGPIPAQLGTCCPQLTHVCLSNNALSGEIPAELWDAHHLRSVYLKRNRLRGELSGKIGNCTRLAALSVGENELTGLLPVELGEGCREMCHLQLAGNKFFGRVPKEWQALQQVGYFDLGGNGGLRGCEGACHGSGWQFLEAVKVSNSRFPTFILGLRRWLGMGFFPWGIMV</sequence>
<evidence type="ECO:0000256" key="5">
    <source>
        <dbReference type="ARBA" id="ARBA00022614"/>
    </source>
</evidence>
<dbReference type="SUPFAM" id="SSF81383">
    <property type="entry name" value="F-box domain"/>
    <property type="match status" value="1"/>
</dbReference>
<keyword evidence="16" id="KW-0325">Glycoprotein</keyword>
<evidence type="ECO:0000256" key="9">
    <source>
        <dbReference type="ARBA" id="ARBA00022737"/>
    </source>
</evidence>
<evidence type="ECO:0000256" key="14">
    <source>
        <dbReference type="ARBA" id="ARBA00023136"/>
    </source>
</evidence>
<keyword evidence="8" id="KW-0732">Signal</keyword>
<evidence type="ECO:0000256" key="8">
    <source>
        <dbReference type="ARBA" id="ARBA00022729"/>
    </source>
</evidence>
<dbReference type="GO" id="GO:0004674">
    <property type="term" value="F:protein serine/threonine kinase activity"/>
    <property type="evidence" value="ECO:0007669"/>
    <property type="project" value="UniProtKB-KW"/>
</dbReference>
<organism evidence="20 21">
    <name type="scientific">Chytriomyces confervae</name>
    <dbReference type="NCBI Taxonomy" id="246404"/>
    <lineage>
        <taxon>Eukaryota</taxon>
        <taxon>Fungi</taxon>
        <taxon>Fungi incertae sedis</taxon>
        <taxon>Chytridiomycota</taxon>
        <taxon>Chytridiomycota incertae sedis</taxon>
        <taxon>Chytridiomycetes</taxon>
        <taxon>Chytridiales</taxon>
        <taxon>Chytriomycetaceae</taxon>
        <taxon>Chytriomyces</taxon>
    </lineage>
</organism>
<keyword evidence="4" id="KW-0723">Serine/threonine-protein kinase</keyword>
<dbReference type="FunFam" id="3.80.10.10:FF:000095">
    <property type="entry name" value="LRR receptor-like serine/threonine-protein kinase GSO1"/>
    <property type="match status" value="1"/>
</dbReference>
<comment type="catalytic activity">
    <reaction evidence="17">
        <text>L-threonyl-[protein] + ATP = O-phospho-L-threonyl-[protein] + ADP + H(+)</text>
        <dbReference type="Rhea" id="RHEA:46608"/>
        <dbReference type="Rhea" id="RHEA-COMP:11060"/>
        <dbReference type="Rhea" id="RHEA-COMP:11605"/>
        <dbReference type="ChEBI" id="CHEBI:15378"/>
        <dbReference type="ChEBI" id="CHEBI:30013"/>
        <dbReference type="ChEBI" id="CHEBI:30616"/>
        <dbReference type="ChEBI" id="CHEBI:61977"/>
        <dbReference type="ChEBI" id="CHEBI:456216"/>
        <dbReference type="EC" id="2.7.11.1"/>
    </reaction>
</comment>
<dbReference type="InterPro" id="IPR036047">
    <property type="entry name" value="F-box-like_dom_sf"/>
</dbReference>
<dbReference type="Gene3D" id="3.80.10.10">
    <property type="entry name" value="Ribonuclease Inhibitor"/>
    <property type="match status" value="2"/>
</dbReference>
<dbReference type="PANTHER" id="PTHR48005">
    <property type="entry name" value="LEUCINE RICH REPEAT KINASE 2"/>
    <property type="match status" value="1"/>
</dbReference>
<dbReference type="AlphaFoldDB" id="A0A507FGX0"/>
<evidence type="ECO:0000256" key="15">
    <source>
        <dbReference type="ARBA" id="ARBA00023170"/>
    </source>
</evidence>
<dbReference type="Pfam" id="PF23598">
    <property type="entry name" value="LRR_14"/>
    <property type="match status" value="1"/>
</dbReference>
<reference evidence="20 21" key="1">
    <citation type="journal article" date="2019" name="Sci. Rep.">
        <title>Comparative genomics of chytrid fungi reveal insights into the obligate biotrophic and pathogenic lifestyle of Synchytrium endobioticum.</title>
        <authorList>
            <person name="van de Vossenberg B.T.L.H."/>
            <person name="Warris S."/>
            <person name="Nguyen H.D.T."/>
            <person name="van Gent-Pelzer M.P.E."/>
            <person name="Joly D.L."/>
            <person name="van de Geest H.C."/>
            <person name="Bonants P.J.M."/>
            <person name="Smith D.S."/>
            <person name="Levesque C.A."/>
            <person name="van der Lee T.A.J."/>
        </authorList>
    </citation>
    <scope>NUCLEOTIDE SEQUENCE [LARGE SCALE GENOMIC DNA]</scope>
    <source>
        <strain evidence="20 21">CBS 675.73</strain>
    </source>
</reference>
<dbReference type="FunFam" id="3.80.10.10:FF:000470">
    <property type="entry name" value="LRR receptor-like serine/threonine-protein kinase RPK2"/>
    <property type="match status" value="1"/>
</dbReference>
<dbReference type="InterPro" id="IPR032675">
    <property type="entry name" value="LRR_dom_sf"/>
</dbReference>
<dbReference type="EMBL" id="QEAP01000118">
    <property type="protein sequence ID" value="TPX74588.1"/>
    <property type="molecule type" value="Genomic_DNA"/>
</dbReference>
<evidence type="ECO:0000256" key="6">
    <source>
        <dbReference type="ARBA" id="ARBA00022679"/>
    </source>
</evidence>
<evidence type="ECO:0000256" key="11">
    <source>
        <dbReference type="ARBA" id="ARBA00022777"/>
    </source>
</evidence>
<keyword evidence="9" id="KW-0677">Repeat</keyword>
<accession>A0A507FGX0</accession>
<evidence type="ECO:0000256" key="3">
    <source>
        <dbReference type="ARBA" id="ARBA00022475"/>
    </source>
</evidence>
<keyword evidence="5" id="KW-0433">Leucine-rich repeat</keyword>
<keyword evidence="11" id="KW-0418">Kinase</keyword>